<dbReference type="RefSeq" id="WP_141995389.1">
    <property type="nucleotide sequence ID" value="NZ_VFML01000001.1"/>
</dbReference>
<feature type="transmembrane region" description="Helical" evidence="1">
    <location>
        <begin position="262"/>
        <end position="279"/>
    </location>
</feature>
<dbReference type="OrthoDB" id="5495463at2"/>
<comment type="caution">
    <text evidence="2">The sequence shown here is derived from an EMBL/GenBank/DDBJ whole genome shotgun (WGS) entry which is preliminary data.</text>
</comment>
<dbReference type="AlphaFoldDB" id="A0A542DBJ7"/>
<organism evidence="2 3">
    <name type="scientific">Amycolatopsis cihanbeyliensis</name>
    <dbReference type="NCBI Taxonomy" id="1128664"/>
    <lineage>
        <taxon>Bacteria</taxon>
        <taxon>Bacillati</taxon>
        <taxon>Actinomycetota</taxon>
        <taxon>Actinomycetes</taxon>
        <taxon>Pseudonocardiales</taxon>
        <taxon>Pseudonocardiaceae</taxon>
        <taxon>Amycolatopsis</taxon>
    </lineage>
</organism>
<feature type="transmembrane region" description="Helical" evidence="1">
    <location>
        <begin position="127"/>
        <end position="151"/>
    </location>
</feature>
<gene>
    <name evidence="2" type="ORF">FB471_0082</name>
</gene>
<keyword evidence="1" id="KW-0472">Membrane</keyword>
<keyword evidence="1" id="KW-1133">Transmembrane helix</keyword>
<accession>A0A542DBJ7</accession>
<sequence>MSAPGDAGVIHDIGYQHYEGPRLGRRYAALAIYVHSVRAAFGIGRSAKAKLLPLGLLGIACITSLILVVVSTQLGVTVLSYVGVASTFSYAITAFVGIVAPELVSRDLRNTLLPLYFSRPPQRSDYALAKLGALITAAFVMYAGPMLLMFVGLALSTDEGITGVFTEAGNLALGLLAAAIHATVIGAVALPLASLTGRRVFATGMIIGVFLLTAPVSGTLRALGDGATGQLAGLLNPVDLLSGVDNWLFGEEFVQVGSYGPIYGLTAVVLTAAGTALLLRRYKKVKS</sequence>
<keyword evidence="1" id="KW-0812">Transmembrane</keyword>
<reference evidence="2 3" key="1">
    <citation type="submission" date="2019-06" db="EMBL/GenBank/DDBJ databases">
        <title>Sequencing the genomes of 1000 actinobacteria strains.</title>
        <authorList>
            <person name="Klenk H.-P."/>
        </authorList>
    </citation>
    <scope>NUCLEOTIDE SEQUENCE [LARGE SCALE GENOMIC DNA]</scope>
    <source>
        <strain evidence="2 3">DSM 45679</strain>
    </source>
</reference>
<dbReference type="EMBL" id="VFML01000001">
    <property type="protein sequence ID" value="TQJ00458.1"/>
    <property type="molecule type" value="Genomic_DNA"/>
</dbReference>
<name>A0A542DBJ7_AMYCI</name>
<protein>
    <submittedName>
        <fullName evidence="2">ABC-2 type transport system permease protein</fullName>
    </submittedName>
</protein>
<feature type="transmembrane region" description="Helical" evidence="1">
    <location>
        <begin position="200"/>
        <end position="220"/>
    </location>
</feature>
<feature type="transmembrane region" description="Helical" evidence="1">
    <location>
        <begin position="78"/>
        <end position="100"/>
    </location>
</feature>
<keyword evidence="3" id="KW-1185">Reference proteome</keyword>
<evidence type="ECO:0000313" key="3">
    <source>
        <dbReference type="Proteomes" id="UP000320876"/>
    </source>
</evidence>
<proteinExistence type="predicted"/>
<dbReference type="Proteomes" id="UP000320876">
    <property type="component" value="Unassembled WGS sequence"/>
</dbReference>
<evidence type="ECO:0000313" key="2">
    <source>
        <dbReference type="EMBL" id="TQJ00458.1"/>
    </source>
</evidence>
<feature type="transmembrane region" description="Helical" evidence="1">
    <location>
        <begin position="51"/>
        <end position="72"/>
    </location>
</feature>
<evidence type="ECO:0000256" key="1">
    <source>
        <dbReference type="SAM" id="Phobius"/>
    </source>
</evidence>
<feature type="transmembrane region" description="Helical" evidence="1">
    <location>
        <begin position="171"/>
        <end position="193"/>
    </location>
</feature>